<organism evidence="3 4">
    <name type="scientific">Candidatus Borreliella tachyglossi</name>
    <dbReference type="NCBI Taxonomy" id="1964448"/>
    <lineage>
        <taxon>Bacteria</taxon>
        <taxon>Pseudomonadati</taxon>
        <taxon>Spirochaetota</taxon>
        <taxon>Spirochaetia</taxon>
        <taxon>Spirochaetales</taxon>
        <taxon>Borreliaceae</taxon>
        <taxon>Borreliella</taxon>
    </lineage>
</organism>
<keyword evidence="4" id="KW-1185">Reference proteome</keyword>
<dbReference type="Proteomes" id="UP000244655">
    <property type="component" value="Chromosome"/>
</dbReference>
<name>A0A2S1LXZ3_9SPIR</name>
<dbReference type="OrthoDB" id="9816453at2"/>
<feature type="domain" description="Phosphodiester glycosidase" evidence="2">
    <location>
        <begin position="93"/>
        <end position="265"/>
    </location>
</feature>
<keyword evidence="1" id="KW-0812">Transmembrane</keyword>
<feature type="transmembrane region" description="Helical" evidence="1">
    <location>
        <begin position="12"/>
        <end position="31"/>
    </location>
</feature>
<dbReference type="InterPro" id="IPR018711">
    <property type="entry name" value="NAGPA"/>
</dbReference>
<dbReference type="AlphaFoldDB" id="A0A2S1LXZ3"/>
<evidence type="ECO:0000259" key="2">
    <source>
        <dbReference type="Pfam" id="PF09992"/>
    </source>
</evidence>
<proteinExistence type="predicted"/>
<accession>A0A2S1LXZ3</accession>
<dbReference type="EMBL" id="CP025785">
    <property type="protein sequence ID" value="AWG43169.1"/>
    <property type="molecule type" value="Genomic_DNA"/>
</dbReference>
<keyword evidence="1" id="KW-0472">Membrane</keyword>
<reference evidence="3 4" key="1">
    <citation type="submission" date="2018-01" db="EMBL/GenBank/DDBJ databases">
        <title>Genome sequence of Borrelia tachyglossi.</title>
        <authorList>
            <person name="Gofton A.W."/>
        </authorList>
    </citation>
    <scope>NUCLEOTIDE SEQUENCE [LARGE SCALE GENOMIC DNA]</scope>
    <source>
        <strain evidence="3 4">Bc-F10-1268</strain>
    </source>
</reference>
<evidence type="ECO:0000313" key="4">
    <source>
        <dbReference type="Proteomes" id="UP000244655"/>
    </source>
</evidence>
<evidence type="ECO:0000256" key="1">
    <source>
        <dbReference type="SAM" id="Phobius"/>
    </source>
</evidence>
<protein>
    <recommendedName>
        <fullName evidence="2">Phosphodiester glycosidase domain-containing protein</fullName>
    </recommendedName>
</protein>
<gene>
    <name evidence="3" type="ORF">CR532_04330</name>
</gene>
<dbReference type="PANTHER" id="PTHR40446:SF2">
    <property type="entry name" value="N-ACETYLGLUCOSAMINE-1-PHOSPHODIESTER ALPHA-N-ACETYLGLUCOSAMINIDASE"/>
    <property type="match status" value="1"/>
</dbReference>
<dbReference type="Pfam" id="PF09992">
    <property type="entry name" value="NAGPA"/>
    <property type="match status" value="1"/>
</dbReference>
<sequence length="270" mass="30783">MNKYFSYLNKYFSYLTILILTLGALSASRLLNSKEERSQYEIIQGSFMESNYVMLKIKNKNLEFIISKPIYDKATNKHYFEGQTTSQFLISNEVDIAINTSPYGIKNNMFYPRGLYIYDKKIIFNERKDYGAIIIKNNEIILNPKDDEIKNSEYGFSGFFPLIKNGKYIKNFKENKHPRTIIGTDKGNSYLYLITVEGRGTNNSKGISLNEAIDLSLSYGIINSINLDGGGSSTLVVKSNSSPYKLNTTSNLFGKERIIPFHLGIKLPNQ</sequence>
<evidence type="ECO:0000313" key="3">
    <source>
        <dbReference type="EMBL" id="AWG43169.1"/>
    </source>
</evidence>
<keyword evidence="1" id="KW-1133">Transmembrane helix</keyword>
<dbReference type="PANTHER" id="PTHR40446">
    <property type="entry name" value="N-ACETYLGLUCOSAMINE-1-PHOSPHODIESTER ALPHA-N-ACETYLGLUCOSAMINIDASE"/>
    <property type="match status" value="1"/>
</dbReference>